<name>A0A8J8B7X8_9RHOB</name>
<dbReference type="EMBL" id="JAGTUU010000004">
    <property type="protein sequence ID" value="MBS0124877.1"/>
    <property type="molecule type" value="Genomic_DNA"/>
</dbReference>
<keyword evidence="1" id="KW-1133">Transmembrane helix</keyword>
<sequence>MPKRHTRPDTSRPRDPHAPVLTVLCAIVGLGVAAQIVLPGPEAAPPVAVSLDTPRAAFFDLSPGAFSR</sequence>
<dbReference type="RefSeq" id="WP_212536832.1">
    <property type="nucleotide sequence ID" value="NZ_JAGTUU010000004.1"/>
</dbReference>
<keyword evidence="1" id="KW-0812">Transmembrane</keyword>
<comment type="caution">
    <text evidence="2">The sequence shown here is derived from an EMBL/GenBank/DDBJ whole genome shotgun (WGS) entry which is preliminary data.</text>
</comment>
<feature type="transmembrane region" description="Helical" evidence="1">
    <location>
        <begin position="20"/>
        <end position="38"/>
    </location>
</feature>
<evidence type="ECO:0000256" key="1">
    <source>
        <dbReference type="SAM" id="Phobius"/>
    </source>
</evidence>
<dbReference type="AlphaFoldDB" id="A0A8J8B7X8"/>
<dbReference type="Proteomes" id="UP000681356">
    <property type="component" value="Unassembled WGS sequence"/>
</dbReference>
<organism evidence="2 3">
    <name type="scientific">Thetidibacter halocola</name>
    <dbReference type="NCBI Taxonomy" id="2827239"/>
    <lineage>
        <taxon>Bacteria</taxon>
        <taxon>Pseudomonadati</taxon>
        <taxon>Pseudomonadota</taxon>
        <taxon>Alphaproteobacteria</taxon>
        <taxon>Rhodobacterales</taxon>
        <taxon>Roseobacteraceae</taxon>
        <taxon>Thetidibacter</taxon>
    </lineage>
</organism>
<protein>
    <submittedName>
        <fullName evidence="2">Uncharacterized protein</fullName>
    </submittedName>
</protein>
<evidence type="ECO:0000313" key="2">
    <source>
        <dbReference type="EMBL" id="MBS0124877.1"/>
    </source>
</evidence>
<reference evidence="2" key="1">
    <citation type="submission" date="2021-04" db="EMBL/GenBank/DDBJ databases">
        <authorList>
            <person name="Yoon J."/>
        </authorList>
    </citation>
    <scope>NUCLEOTIDE SEQUENCE</scope>
    <source>
        <strain evidence="2">KMU-90</strain>
    </source>
</reference>
<gene>
    <name evidence="2" type="ORF">KB874_12285</name>
</gene>
<proteinExistence type="predicted"/>
<keyword evidence="3" id="KW-1185">Reference proteome</keyword>
<evidence type="ECO:0000313" key="3">
    <source>
        <dbReference type="Proteomes" id="UP000681356"/>
    </source>
</evidence>
<accession>A0A8J8B7X8</accession>
<keyword evidence="1" id="KW-0472">Membrane</keyword>